<dbReference type="InterPro" id="IPR001958">
    <property type="entry name" value="Tet-R_TetA/multi-R_MdtG-like"/>
</dbReference>
<evidence type="ECO:0000256" key="2">
    <source>
        <dbReference type="ARBA" id="ARBA00022448"/>
    </source>
</evidence>
<feature type="transmembrane region" description="Helical" evidence="6">
    <location>
        <begin position="447"/>
        <end position="469"/>
    </location>
</feature>
<dbReference type="Pfam" id="PF07690">
    <property type="entry name" value="MFS_1"/>
    <property type="match status" value="1"/>
</dbReference>
<sequence length="488" mass="53855">MSSTKHSTPGPNSTASTPLPKRQLFIICVARIGEPVSMTILFPFIYYVRDFDFVRDESEIGYYAGYIASSFALAQVLTSIPWGMLSDRIGRRPVLLMGFFGTFLGTFLFGFSKSLTWAMVTRSICGLLNGNVGVIKCMIAEITDVTNQSVAFSLLPLMWGVGSIIGPTLGGLLSQPADQYPSLFGQWEFFHTYPYFLPCFVSSLLSLFGLIVAYFYLEETLETKIKKDSPTETTPLLIEASVPLLTKNSEPSSTNIGILDAFTSSTIPVIIGYMLLALQSITADEVIPIWAATSIAKGGLHFTTKQTGLFLSFCGFMIPPLQWFLYPRLHSIFGPQRLFRLSMLIIAPVYLLIPFISYIARTSEDEDNTNQIVWVSLLTLLSLRISCNIFSFTNCNILVANSAPSKQVLGSLNGITQVGLSLVRAIGPTLGGSLWSWSLSHNYSFPFNFHLIFNFLALLALITAIATLAQKDRRDITQDVEVATSEDI</sequence>
<dbReference type="PROSITE" id="PS50850">
    <property type="entry name" value="MFS"/>
    <property type="match status" value="1"/>
</dbReference>
<feature type="transmembrane region" description="Helical" evidence="6">
    <location>
        <begin position="94"/>
        <end position="111"/>
    </location>
</feature>
<evidence type="ECO:0000259" key="7">
    <source>
        <dbReference type="PROSITE" id="PS50850"/>
    </source>
</evidence>
<comment type="caution">
    <text evidence="8">The sequence shown here is derived from an EMBL/GenBank/DDBJ whole genome shotgun (WGS) entry which is preliminary data.</text>
</comment>
<feature type="transmembrane region" description="Helical" evidence="6">
    <location>
        <begin position="24"/>
        <end position="48"/>
    </location>
</feature>
<gene>
    <name evidence="8" type="ORF">K7432_014981</name>
</gene>
<feature type="transmembrane region" description="Helical" evidence="6">
    <location>
        <begin position="338"/>
        <end position="360"/>
    </location>
</feature>
<accession>A0ABR2VNP2</accession>
<organism evidence="8 9">
    <name type="scientific">Basidiobolus ranarum</name>
    <dbReference type="NCBI Taxonomy" id="34480"/>
    <lineage>
        <taxon>Eukaryota</taxon>
        <taxon>Fungi</taxon>
        <taxon>Fungi incertae sedis</taxon>
        <taxon>Zoopagomycota</taxon>
        <taxon>Entomophthoromycotina</taxon>
        <taxon>Basidiobolomycetes</taxon>
        <taxon>Basidiobolales</taxon>
        <taxon>Basidiobolaceae</taxon>
        <taxon>Basidiobolus</taxon>
    </lineage>
</organism>
<dbReference type="PRINTS" id="PR01035">
    <property type="entry name" value="TCRTETA"/>
</dbReference>
<keyword evidence="9" id="KW-1185">Reference proteome</keyword>
<feature type="transmembrane region" description="Helical" evidence="6">
    <location>
        <begin position="193"/>
        <end position="217"/>
    </location>
</feature>
<dbReference type="InterPro" id="IPR036259">
    <property type="entry name" value="MFS_trans_sf"/>
</dbReference>
<feature type="domain" description="Major facilitator superfamily (MFS) profile" evidence="7">
    <location>
        <begin position="23"/>
        <end position="475"/>
    </location>
</feature>
<comment type="subcellular location">
    <subcellularLocation>
        <location evidence="1">Membrane</location>
        <topology evidence="1">Multi-pass membrane protein</topology>
    </subcellularLocation>
</comment>
<dbReference type="PANTHER" id="PTHR23504:SF15">
    <property type="entry name" value="MAJOR FACILITATOR SUPERFAMILY (MFS) PROFILE DOMAIN-CONTAINING PROTEIN"/>
    <property type="match status" value="1"/>
</dbReference>
<evidence type="ECO:0000256" key="1">
    <source>
        <dbReference type="ARBA" id="ARBA00004141"/>
    </source>
</evidence>
<proteinExistence type="predicted"/>
<feature type="transmembrane region" description="Helical" evidence="6">
    <location>
        <begin position="372"/>
        <end position="396"/>
    </location>
</feature>
<evidence type="ECO:0000256" key="3">
    <source>
        <dbReference type="ARBA" id="ARBA00022692"/>
    </source>
</evidence>
<feature type="transmembrane region" description="Helical" evidence="6">
    <location>
        <begin position="308"/>
        <end position="326"/>
    </location>
</feature>
<keyword evidence="2" id="KW-0813">Transport</keyword>
<evidence type="ECO:0000256" key="4">
    <source>
        <dbReference type="ARBA" id="ARBA00022989"/>
    </source>
</evidence>
<protein>
    <recommendedName>
        <fullName evidence="7">Major facilitator superfamily (MFS) profile domain-containing protein</fullName>
    </recommendedName>
</protein>
<keyword evidence="4 6" id="KW-1133">Transmembrane helix</keyword>
<keyword evidence="3 6" id="KW-0812">Transmembrane</keyword>
<reference evidence="8 9" key="1">
    <citation type="submission" date="2023-04" db="EMBL/GenBank/DDBJ databases">
        <title>Genome of Basidiobolus ranarum AG-B5.</title>
        <authorList>
            <person name="Stajich J.E."/>
            <person name="Carter-House D."/>
            <person name="Gryganskyi A."/>
        </authorList>
    </citation>
    <scope>NUCLEOTIDE SEQUENCE [LARGE SCALE GENOMIC DNA]</scope>
    <source>
        <strain evidence="8 9">AG-B5</strain>
    </source>
</reference>
<evidence type="ECO:0000256" key="5">
    <source>
        <dbReference type="ARBA" id="ARBA00023136"/>
    </source>
</evidence>
<evidence type="ECO:0000256" key="6">
    <source>
        <dbReference type="SAM" id="Phobius"/>
    </source>
</evidence>
<evidence type="ECO:0000313" key="9">
    <source>
        <dbReference type="Proteomes" id="UP001479436"/>
    </source>
</evidence>
<dbReference type="InterPro" id="IPR011701">
    <property type="entry name" value="MFS"/>
</dbReference>
<dbReference type="InterPro" id="IPR020846">
    <property type="entry name" value="MFS_dom"/>
</dbReference>
<dbReference type="Proteomes" id="UP001479436">
    <property type="component" value="Unassembled WGS sequence"/>
</dbReference>
<keyword evidence="5 6" id="KW-0472">Membrane</keyword>
<feature type="transmembrane region" description="Helical" evidence="6">
    <location>
        <begin position="151"/>
        <end position="173"/>
    </location>
</feature>
<dbReference type="Gene3D" id="1.20.1250.20">
    <property type="entry name" value="MFS general substrate transporter like domains"/>
    <property type="match status" value="1"/>
</dbReference>
<dbReference type="EMBL" id="JASJQH010008750">
    <property type="protein sequence ID" value="KAK9686906.1"/>
    <property type="molecule type" value="Genomic_DNA"/>
</dbReference>
<dbReference type="PANTHER" id="PTHR23504">
    <property type="entry name" value="MAJOR FACILITATOR SUPERFAMILY DOMAIN-CONTAINING PROTEIN 10"/>
    <property type="match status" value="1"/>
</dbReference>
<dbReference type="CDD" id="cd17330">
    <property type="entry name" value="MFS_SLC46_TetA_like"/>
    <property type="match status" value="1"/>
</dbReference>
<dbReference type="SUPFAM" id="SSF103473">
    <property type="entry name" value="MFS general substrate transporter"/>
    <property type="match status" value="1"/>
</dbReference>
<feature type="transmembrane region" description="Helical" evidence="6">
    <location>
        <begin position="60"/>
        <end position="82"/>
    </location>
</feature>
<name>A0ABR2VNP2_9FUNG</name>
<evidence type="ECO:0000313" key="8">
    <source>
        <dbReference type="EMBL" id="KAK9686906.1"/>
    </source>
</evidence>